<dbReference type="EMBL" id="QHCS01000001">
    <property type="protein sequence ID" value="RHX87812.1"/>
    <property type="molecule type" value="Genomic_DNA"/>
</dbReference>
<protein>
    <submittedName>
        <fullName evidence="1">Uncharacterized protein</fullName>
    </submittedName>
</protein>
<organism evidence="1 2">
    <name type="scientific">Leptospira stimsonii</name>
    <dbReference type="NCBI Taxonomy" id="2202203"/>
    <lineage>
        <taxon>Bacteria</taxon>
        <taxon>Pseudomonadati</taxon>
        <taxon>Spirochaetota</taxon>
        <taxon>Spirochaetia</taxon>
        <taxon>Leptospirales</taxon>
        <taxon>Leptospiraceae</taxon>
        <taxon>Leptospira</taxon>
    </lineage>
</organism>
<dbReference type="AlphaFoldDB" id="A0A8B3CVX2"/>
<evidence type="ECO:0000313" key="1">
    <source>
        <dbReference type="EMBL" id="RHX87812.1"/>
    </source>
</evidence>
<gene>
    <name evidence="1" type="ORF">DLM78_02170</name>
</gene>
<accession>A0A8B3CVX2</accession>
<evidence type="ECO:0000313" key="2">
    <source>
        <dbReference type="Proteomes" id="UP000266669"/>
    </source>
</evidence>
<reference evidence="2" key="1">
    <citation type="submission" date="2018-05" db="EMBL/GenBank/DDBJ databases">
        <title>Leptospira yasudae sp. nov. and Leptospira stimsonii sp. nov., two pathogenic species of the genus Leptospira isolated from environmental sources.</title>
        <authorList>
            <person name="Casanovas-Massana A."/>
            <person name="Hamond C."/>
            <person name="Santos L.A."/>
            <person name="Hacker K.P."/>
            <person name="Balassiano I."/>
            <person name="Medeiros M.A."/>
            <person name="Reis M.G."/>
            <person name="Ko A.I."/>
            <person name="Wunder E.A."/>
        </authorList>
    </citation>
    <scope>NUCLEOTIDE SEQUENCE [LARGE SCALE GENOMIC DNA]</scope>
    <source>
        <strain evidence="2">AMB6-RJ</strain>
    </source>
</reference>
<sequence>MRSLTQIQRLHILSPRKDTIRVILFKKSLRRIYISPFSNVMRTFKRLRPNHFQPTLCKM</sequence>
<dbReference type="Proteomes" id="UP000266669">
    <property type="component" value="Unassembled WGS sequence"/>
</dbReference>
<proteinExistence type="predicted"/>
<comment type="caution">
    <text evidence="1">The sequence shown here is derived from an EMBL/GenBank/DDBJ whole genome shotgun (WGS) entry which is preliminary data.</text>
</comment>
<name>A0A8B3CVX2_9LEPT</name>